<name>A0AAE0DHL7_9LECA</name>
<evidence type="ECO:0000313" key="3">
    <source>
        <dbReference type="Proteomes" id="UP001276659"/>
    </source>
</evidence>
<dbReference type="GO" id="GO:0016491">
    <property type="term" value="F:oxidoreductase activity"/>
    <property type="evidence" value="ECO:0007669"/>
    <property type="project" value="UniProtKB-KW"/>
</dbReference>
<dbReference type="PANTHER" id="PTHR43157:SF31">
    <property type="entry name" value="PHOSPHATIDYLINOSITOL-GLYCAN BIOSYNTHESIS CLASS F PROTEIN"/>
    <property type="match status" value="1"/>
</dbReference>
<dbReference type="AlphaFoldDB" id="A0AAE0DHL7"/>
<keyword evidence="1" id="KW-0560">Oxidoreductase</keyword>
<sequence length="255" mass="27214">MKPNLLPFIGEKWAGVPQPTTDFAGKTVLVTGANVGLGFEAAAKFTALNADKVILAVRNISKGAAAQRQIEQRTHLVVTSEAHRWLEEKDLPDPGPYGGSILKAVNAKPADGKSWDGMLQNGRSKLFAMYVIQGLAELANAPAGESQVIATSVCPGACKSELVRDFKSAGLGYLIALKIFDVLFNKTAEEGARVYVSAAALGSEAHGCWYKTTAITKPGDFVTSSKGQELQQKVWGEVVDVLKMRVPEVEALASR</sequence>
<dbReference type="SUPFAM" id="SSF51735">
    <property type="entry name" value="NAD(P)-binding Rossmann-fold domains"/>
    <property type="match status" value="1"/>
</dbReference>
<keyword evidence="3" id="KW-1185">Reference proteome</keyword>
<dbReference type="Gene3D" id="3.40.50.720">
    <property type="entry name" value="NAD(P)-binding Rossmann-like Domain"/>
    <property type="match status" value="2"/>
</dbReference>
<evidence type="ECO:0000313" key="2">
    <source>
        <dbReference type="EMBL" id="KAK3170021.1"/>
    </source>
</evidence>
<gene>
    <name evidence="2" type="ORF">OEA41_009406</name>
</gene>
<organism evidence="2 3">
    <name type="scientific">Lepraria neglecta</name>
    <dbReference type="NCBI Taxonomy" id="209136"/>
    <lineage>
        <taxon>Eukaryota</taxon>
        <taxon>Fungi</taxon>
        <taxon>Dikarya</taxon>
        <taxon>Ascomycota</taxon>
        <taxon>Pezizomycotina</taxon>
        <taxon>Lecanoromycetes</taxon>
        <taxon>OSLEUM clade</taxon>
        <taxon>Lecanoromycetidae</taxon>
        <taxon>Lecanorales</taxon>
        <taxon>Lecanorineae</taxon>
        <taxon>Stereocaulaceae</taxon>
        <taxon>Lepraria</taxon>
    </lineage>
</organism>
<evidence type="ECO:0008006" key="4">
    <source>
        <dbReference type="Google" id="ProtNLM"/>
    </source>
</evidence>
<dbReference type="EMBL" id="JASNWA010000009">
    <property type="protein sequence ID" value="KAK3170021.1"/>
    <property type="molecule type" value="Genomic_DNA"/>
</dbReference>
<comment type="caution">
    <text evidence="2">The sequence shown here is derived from an EMBL/GenBank/DDBJ whole genome shotgun (WGS) entry which is preliminary data.</text>
</comment>
<reference evidence="2" key="1">
    <citation type="submission" date="2022-11" db="EMBL/GenBank/DDBJ databases">
        <title>Chromosomal genome sequence assembly and mating type (MAT) locus characterization of the leprose asexual lichenized fungus Lepraria neglecta (Nyl.) Erichsen.</title>
        <authorList>
            <person name="Allen J.L."/>
            <person name="Pfeffer B."/>
        </authorList>
    </citation>
    <scope>NUCLEOTIDE SEQUENCE</scope>
    <source>
        <strain evidence="2">Allen 5258</strain>
    </source>
</reference>
<dbReference type="Proteomes" id="UP001276659">
    <property type="component" value="Unassembled WGS sequence"/>
</dbReference>
<proteinExistence type="predicted"/>
<dbReference type="InterPro" id="IPR036291">
    <property type="entry name" value="NAD(P)-bd_dom_sf"/>
</dbReference>
<evidence type="ECO:0000256" key="1">
    <source>
        <dbReference type="ARBA" id="ARBA00023002"/>
    </source>
</evidence>
<accession>A0AAE0DHL7</accession>
<protein>
    <recommendedName>
        <fullName evidence="4">NAD(P)-binding protein</fullName>
    </recommendedName>
</protein>
<dbReference type="PANTHER" id="PTHR43157">
    <property type="entry name" value="PHOSPHATIDYLINOSITOL-GLYCAN BIOSYNTHESIS CLASS F PROTEIN-RELATED"/>
    <property type="match status" value="1"/>
</dbReference>